<keyword evidence="3" id="KW-0175">Coiled coil</keyword>
<evidence type="ECO:0000256" key="1">
    <source>
        <dbReference type="ARBA" id="ARBA00023125"/>
    </source>
</evidence>
<proteinExistence type="predicted"/>
<keyword evidence="6" id="KW-1185">Reference proteome</keyword>
<dbReference type="EMBL" id="JAWXRD010000040">
    <property type="protein sequence ID" value="MDX6042820.1"/>
    <property type="molecule type" value="Genomic_DNA"/>
</dbReference>
<dbReference type="PANTHER" id="PTHR30461">
    <property type="entry name" value="DNA-INVERTASE FROM LAMBDOID PROPHAGE"/>
    <property type="match status" value="1"/>
</dbReference>
<dbReference type="SMART" id="SM00857">
    <property type="entry name" value="Resolvase"/>
    <property type="match status" value="1"/>
</dbReference>
<accession>A0ABU4QVI5</accession>
<dbReference type="PANTHER" id="PTHR30461:SF2">
    <property type="entry name" value="SERINE RECOMBINASE PINE-RELATED"/>
    <property type="match status" value="1"/>
</dbReference>
<dbReference type="CDD" id="cd00338">
    <property type="entry name" value="Ser_Recombinase"/>
    <property type="match status" value="1"/>
</dbReference>
<name>A0ABU4QVI5_9ENTR</name>
<keyword evidence="2" id="KW-0233">DNA recombination</keyword>
<feature type="coiled-coil region" evidence="3">
    <location>
        <begin position="419"/>
        <end position="457"/>
    </location>
</feature>
<evidence type="ECO:0000256" key="2">
    <source>
        <dbReference type="ARBA" id="ARBA00023172"/>
    </source>
</evidence>
<dbReference type="InterPro" id="IPR038109">
    <property type="entry name" value="DNA_bind_recomb_sf"/>
</dbReference>
<evidence type="ECO:0000259" key="4">
    <source>
        <dbReference type="PROSITE" id="PS51737"/>
    </source>
</evidence>
<dbReference type="InterPro" id="IPR011109">
    <property type="entry name" value="DNA_bind_recombinase_dom"/>
</dbReference>
<evidence type="ECO:0000256" key="3">
    <source>
        <dbReference type="SAM" id="Coils"/>
    </source>
</evidence>
<dbReference type="InterPro" id="IPR050639">
    <property type="entry name" value="SSR_resolvase"/>
</dbReference>
<sequence length="578" mass="66273">MSKAYIYTRVSTLQQTGVFGGFGIDRQITTIMDFLENATLPKELGYQLDPNNYEVLDSDAGVSGFKGHNFTKGSLGRFKSRVASGEISEGCLLIESVDRFSRKQGFDAIDEFTFLIKRNIDIIEVETGQIFSYKLDHKLTQLSTSIERAYQESKRKSRMVTKSWANLKRKAVDEGIALKRNIPYWLKLDGDNYQLNETEVERIRSIFNSYANGKGVTAIVRELNKVGGKYDGKLFSTNFINVMLRDRRLIGWLTGKRKSSETQAEWKSREIKIYPEIISKELFDLVQRRIDANAVAKTIRNSTKQVSLFNGIARCGICNEPLIGHFTNKGNYLRCLGKRSKLGSCNSSLIRYDNCQRAIIEHVKSIDFSMIYNSNNKDVGKIDTLQKRLNVVVAEINEIEIFLNTSETHAEIIPLTKARREKVSEKERITNELSTLMKEITIDNEELSCDIDELCDKTNVELRERYNQSLKKVLRTIKIIQDNNNDEKMFIFNFEYHHDYAMHYVALSIDGELLAYSYIEDKDDLSLKSSCIDINLKTGEINTKHTPNDIETLLVKTTLISMRKKLIAYDSSIEIPEI</sequence>
<protein>
    <submittedName>
        <fullName evidence="5">Recombinase family protein</fullName>
    </submittedName>
</protein>
<dbReference type="InterPro" id="IPR006119">
    <property type="entry name" value="Resolv_N"/>
</dbReference>
<dbReference type="PROSITE" id="PS51737">
    <property type="entry name" value="RECOMBINASE_DNA_BIND"/>
    <property type="match status" value="1"/>
</dbReference>
<dbReference type="Proteomes" id="UP001275664">
    <property type="component" value="Unassembled WGS sequence"/>
</dbReference>
<evidence type="ECO:0000313" key="5">
    <source>
        <dbReference type="EMBL" id="MDX6042820.1"/>
    </source>
</evidence>
<dbReference type="RefSeq" id="WP_319787095.1">
    <property type="nucleotide sequence ID" value="NZ_JAWXRD010000040.1"/>
</dbReference>
<gene>
    <name evidence="5" type="ORF">SIK69_21755</name>
</gene>
<dbReference type="Pfam" id="PF13408">
    <property type="entry name" value="Zn_ribbon_recom"/>
    <property type="match status" value="1"/>
</dbReference>
<feature type="domain" description="Recombinase" evidence="4">
    <location>
        <begin position="183"/>
        <end position="296"/>
    </location>
</feature>
<reference evidence="5 6" key="1">
    <citation type="submission" date="2023-11" db="EMBL/GenBank/DDBJ databases">
        <title>Scandinavium wanjuensis sp. nov., isolated from lettuce South Korea.</title>
        <authorList>
            <person name="Park J."/>
            <person name="Park S."/>
            <person name="Oh K.K."/>
            <person name="Cho G.S."/>
            <person name="Franz C.M.A.P."/>
        </authorList>
    </citation>
    <scope>NUCLEOTIDE SEQUENCE [LARGE SCALE GENOMIC DNA]</scope>
    <source>
        <strain evidence="5 6">V105_6</strain>
    </source>
</reference>
<comment type="caution">
    <text evidence="5">The sequence shown here is derived from an EMBL/GenBank/DDBJ whole genome shotgun (WGS) entry which is preliminary data.</text>
</comment>
<organism evidence="5 6">
    <name type="scientific">Scandinavium lactucae</name>
    <dbReference type="NCBI Taxonomy" id="3095028"/>
    <lineage>
        <taxon>Bacteria</taxon>
        <taxon>Pseudomonadati</taxon>
        <taxon>Pseudomonadota</taxon>
        <taxon>Gammaproteobacteria</taxon>
        <taxon>Enterobacterales</taxon>
        <taxon>Enterobacteriaceae</taxon>
        <taxon>Scandinavium</taxon>
    </lineage>
</organism>
<dbReference type="SUPFAM" id="SSF53041">
    <property type="entry name" value="Resolvase-like"/>
    <property type="match status" value="1"/>
</dbReference>
<dbReference type="Gene3D" id="3.90.1750.20">
    <property type="entry name" value="Putative Large Serine Recombinase, Chain B, Domain 2"/>
    <property type="match status" value="1"/>
</dbReference>
<evidence type="ECO:0000313" key="6">
    <source>
        <dbReference type="Proteomes" id="UP001275664"/>
    </source>
</evidence>
<dbReference type="Pfam" id="PF00239">
    <property type="entry name" value="Resolvase"/>
    <property type="match status" value="1"/>
</dbReference>
<dbReference type="InterPro" id="IPR036162">
    <property type="entry name" value="Resolvase-like_N_sf"/>
</dbReference>
<dbReference type="Pfam" id="PF07508">
    <property type="entry name" value="Recombinase"/>
    <property type="match status" value="1"/>
</dbReference>
<dbReference type="Gene3D" id="3.40.50.1390">
    <property type="entry name" value="Resolvase, N-terminal catalytic domain"/>
    <property type="match status" value="1"/>
</dbReference>
<dbReference type="InterPro" id="IPR025827">
    <property type="entry name" value="Zn_ribbon_recom_dom"/>
</dbReference>
<keyword evidence="1" id="KW-0238">DNA-binding</keyword>